<dbReference type="PANTHER" id="PTHR30040">
    <property type="entry name" value="THIAMINE BIOSYNTHESIS LIPOPROTEIN APBE"/>
    <property type="match status" value="1"/>
</dbReference>
<dbReference type="Gene3D" id="3.10.520.10">
    <property type="entry name" value="ApbE-like domains"/>
    <property type="match status" value="1"/>
</dbReference>
<accession>A0A318U354</accession>
<feature type="signal peptide" evidence="11">
    <location>
        <begin position="1"/>
        <end position="22"/>
    </location>
</feature>
<evidence type="ECO:0000256" key="11">
    <source>
        <dbReference type="SAM" id="SignalP"/>
    </source>
</evidence>
<dbReference type="SUPFAM" id="SSF143631">
    <property type="entry name" value="ApbE-like"/>
    <property type="match status" value="1"/>
</dbReference>
<evidence type="ECO:0000256" key="5">
    <source>
        <dbReference type="ARBA" id="ARBA00022679"/>
    </source>
</evidence>
<evidence type="ECO:0000256" key="6">
    <source>
        <dbReference type="ARBA" id="ARBA00022723"/>
    </source>
</evidence>
<dbReference type="GO" id="GO:0016740">
    <property type="term" value="F:transferase activity"/>
    <property type="evidence" value="ECO:0007669"/>
    <property type="project" value="UniProtKB-KW"/>
</dbReference>
<sequence length="283" mass="29628">MKRRRFLQIVAGAALIAQGARAETWSGQAFGADVRITAPGALPLADIRAEIAAIEATFSLYAESELTRLNAAGRGAGSDRLRAVLAVAKRVHDLTRGAFDPTVQPLWRALAEGRDPVQPRAAIGLHRVQIGREIVLARGQALTLNGIAQGHAADRVAEICARAGLGACLIDMGEFRALGGPFRLGIEDPAAGMVAARMLTGGAMATSSPAAMAFPGGSHILGPHGQIPRFSTVTVEGASATLCDAASTAFVLMEREDIVTAAQRMRLRAVTVVDFEGNFETLV</sequence>
<name>A0A318U354_9RHOB</name>
<keyword evidence="8" id="KW-0460">Magnesium</keyword>
<reference evidence="12 13" key="1">
    <citation type="submission" date="2018-06" db="EMBL/GenBank/DDBJ databases">
        <title>Genomic Encyclopedia of Type Strains, Phase III (KMG-III): the genomes of soil and plant-associated and newly described type strains.</title>
        <authorList>
            <person name="Whitman W."/>
        </authorList>
    </citation>
    <scope>NUCLEOTIDE SEQUENCE [LARGE SCALE GENOMIC DNA]</scope>
    <source>
        <strain evidence="12 13">JA737</strain>
    </source>
</reference>
<comment type="catalytic activity">
    <reaction evidence="10">
        <text>L-threonyl-[protein] + FAD = FMN-L-threonyl-[protein] + AMP + H(+)</text>
        <dbReference type="Rhea" id="RHEA:36847"/>
        <dbReference type="Rhea" id="RHEA-COMP:11060"/>
        <dbReference type="Rhea" id="RHEA-COMP:11061"/>
        <dbReference type="ChEBI" id="CHEBI:15378"/>
        <dbReference type="ChEBI" id="CHEBI:30013"/>
        <dbReference type="ChEBI" id="CHEBI:57692"/>
        <dbReference type="ChEBI" id="CHEBI:74257"/>
        <dbReference type="ChEBI" id="CHEBI:456215"/>
        <dbReference type="EC" id="2.7.1.180"/>
    </reaction>
</comment>
<dbReference type="AlphaFoldDB" id="A0A318U354"/>
<keyword evidence="13" id="KW-1185">Reference proteome</keyword>
<evidence type="ECO:0000256" key="10">
    <source>
        <dbReference type="ARBA" id="ARBA00048540"/>
    </source>
</evidence>
<evidence type="ECO:0000256" key="2">
    <source>
        <dbReference type="ARBA" id="ARBA00011955"/>
    </source>
</evidence>
<comment type="cofactor">
    <cofactor evidence="1">
        <name>Mg(2+)</name>
        <dbReference type="ChEBI" id="CHEBI:18420"/>
    </cofactor>
</comment>
<dbReference type="EMBL" id="QJTK01000001">
    <property type="protein sequence ID" value="PYF12920.1"/>
    <property type="molecule type" value="Genomic_DNA"/>
</dbReference>
<gene>
    <name evidence="12" type="ORF">C8J30_101302</name>
</gene>
<organism evidence="12 13">
    <name type="scientific">Rhodobacter viridis</name>
    <dbReference type="NCBI Taxonomy" id="1054202"/>
    <lineage>
        <taxon>Bacteria</taxon>
        <taxon>Pseudomonadati</taxon>
        <taxon>Pseudomonadota</taxon>
        <taxon>Alphaproteobacteria</taxon>
        <taxon>Rhodobacterales</taxon>
        <taxon>Rhodobacter group</taxon>
        <taxon>Rhodobacter</taxon>
    </lineage>
</organism>
<evidence type="ECO:0000313" key="13">
    <source>
        <dbReference type="Proteomes" id="UP000247727"/>
    </source>
</evidence>
<evidence type="ECO:0000313" key="12">
    <source>
        <dbReference type="EMBL" id="PYF12920.1"/>
    </source>
</evidence>
<dbReference type="EC" id="2.7.1.180" evidence="2"/>
<evidence type="ECO:0000256" key="7">
    <source>
        <dbReference type="ARBA" id="ARBA00022827"/>
    </source>
</evidence>
<dbReference type="Proteomes" id="UP000247727">
    <property type="component" value="Unassembled WGS sequence"/>
</dbReference>
<dbReference type="InterPro" id="IPR003374">
    <property type="entry name" value="ApbE-like_sf"/>
</dbReference>
<evidence type="ECO:0000256" key="8">
    <source>
        <dbReference type="ARBA" id="ARBA00022842"/>
    </source>
</evidence>
<dbReference type="Pfam" id="PF02424">
    <property type="entry name" value="ApbE"/>
    <property type="match status" value="1"/>
</dbReference>
<evidence type="ECO:0000256" key="4">
    <source>
        <dbReference type="ARBA" id="ARBA00022630"/>
    </source>
</evidence>
<dbReference type="PANTHER" id="PTHR30040:SF2">
    <property type="entry name" value="FAD:PROTEIN FMN TRANSFERASE"/>
    <property type="match status" value="1"/>
</dbReference>
<keyword evidence="7" id="KW-0274">FAD</keyword>
<keyword evidence="5" id="KW-0808">Transferase</keyword>
<feature type="chain" id="PRO_5039941085" description="FAD:protein FMN transferase" evidence="11">
    <location>
        <begin position="23"/>
        <end position="283"/>
    </location>
</feature>
<keyword evidence="12" id="KW-0449">Lipoprotein</keyword>
<evidence type="ECO:0000256" key="3">
    <source>
        <dbReference type="ARBA" id="ARBA00016337"/>
    </source>
</evidence>
<evidence type="ECO:0000256" key="1">
    <source>
        <dbReference type="ARBA" id="ARBA00001946"/>
    </source>
</evidence>
<dbReference type="InterPro" id="IPR024932">
    <property type="entry name" value="ApbE"/>
</dbReference>
<keyword evidence="4" id="KW-0285">Flavoprotein</keyword>
<protein>
    <recommendedName>
        <fullName evidence="3">FAD:protein FMN transferase</fullName>
        <ecNumber evidence="2">2.7.1.180</ecNumber>
    </recommendedName>
    <alternativeName>
        <fullName evidence="9">Flavin transferase</fullName>
    </alternativeName>
</protein>
<dbReference type="RefSeq" id="WP_110803948.1">
    <property type="nucleotide sequence ID" value="NZ_QJTK01000001.1"/>
</dbReference>
<comment type="caution">
    <text evidence="12">The sequence shown here is derived from an EMBL/GenBank/DDBJ whole genome shotgun (WGS) entry which is preliminary data.</text>
</comment>
<dbReference type="OrthoDB" id="9778595at2"/>
<dbReference type="GO" id="GO:0046872">
    <property type="term" value="F:metal ion binding"/>
    <property type="evidence" value="ECO:0007669"/>
    <property type="project" value="UniProtKB-KW"/>
</dbReference>
<keyword evidence="6" id="KW-0479">Metal-binding</keyword>
<proteinExistence type="predicted"/>
<keyword evidence="11" id="KW-0732">Signal</keyword>
<evidence type="ECO:0000256" key="9">
    <source>
        <dbReference type="ARBA" id="ARBA00031306"/>
    </source>
</evidence>